<reference evidence="5" key="2">
    <citation type="journal article" date="2017" name="Sci. Adv.">
        <title>A tail of two voltages: Proteomic comparison of the three electric organs of the electric eel.</title>
        <authorList>
            <person name="Traeger L.L."/>
            <person name="Sabat G."/>
            <person name="Barrett-Wilt G.A."/>
            <person name="Wells G.B."/>
            <person name="Sussman M.R."/>
        </authorList>
    </citation>
    <scope>NUCLEOTIDE SEQUENCE [LARGE SCALE GENOMIC DNA]</scope>
</reference>
<dbReference type="Gene3D" id="3.30.497.10">
    <property type="entry name" value="Antithrombin, subunit I, domain 2"/>
    <property type="match status" value="1"/>
</dbReference>
<evidence type="ECO:0000256" key="2">
    <source>
        <dbReference type="SAM" id="SignalP"/>
    </source>
</evidence>
<dbReference type="InterPro" id="IPR042185">
    <property type="entry name" value="Serpin_sf_2"/>
</dbReference>
<dbReference type="InterPro" id="IPR000215">
    <property type="entry name" value="Serpin_fam"/>
</dbReference>
<dbReference type="Pfam" id="PF00079">
    <property type="entry name" value="Serpin"/>
    <property type="match status" value="1"/>
</dbReference>
<reference evidence="5" key="1">
    <citation type="journal article" date="2014" name="Science">
        <title>Nonhuman genetics. Genomic basis for the convergent evolution of electric organs.</title>
        <authorList>
            <person name="Gallant J.R."/>
            <person name="Traeger L.L."/>
            <person name="Volkening J.D."/>
            <person name="Moffett H."/>
            <person name="Chen P.H."/>
            <person name="Novina C.D."/>
            <person name="Phillips G.N.Jr."/>
            <person name="Anand R."/>
            <person name="Wells G.B."/>
            <person name="Pinch M."/>
            <person name="Guth R."/>
            <person name="Unguez G.A."/>
            <person name="Albert J.S."/>
            <person name="Zakon H.H."/>
            <person name="Samanta M.P."/>
            <person name="Sussman M.R."/>
        </authorList>
    </citation>
    <scope>NUCLEOTIDE SEQUENCE [LARGE SCALE GENOMIC DNA]</scope>
</reference>
<name>A0A4W4GTG5_ELEEL</name>
<evidence type="ECO:0000259" key="3">
    <source>
        <dbReference type="SMART" id="SM00093"/>
    </source>
</evidence>
<reference evidence="4" key="5">
    <citation type="submission" date="2025-09" db="UniProtKB">
        <authorList>
            <consortium name="Ensembl"/>
        </authorList>
    </citation>
    <scope>IDENTIFICATION</scope>
</reference>
<feature type="chain" id="PRO_5044305163" description="Serpin domain-containing protein" evidence="2">
    <location>
        <begin position="23"/>
        <end position="447"/>
    </location>
</feature>
<dbReference type="GO" id="GO:0004867">
    <property type="term" value="F:serine-type endopeptidase inhibitor activity"/>
    <property type="evidence" value="ECO:0007669"/>
    <property type="project" value="InterPro"/>
</dbReference>
<dbReference type="GeneTree" id="ENSGT00940000158386"/>
<dbReference type="InterPro" id="IPR023796">
    <property type="entry name" value="Serpin_dom"/>
</dbReference>
<dbReference type="STRING" id="8005.ENSEEEP00000040895"/>
<feature type="signal peptide" evidence="2">
    <location>
        <begin position="1"/>
        <end position="22"/>
    </location>
</feature>
<reference evidence="4" key="4">
    <citation type="submission" date="2025-08" db="UniProtKB">
        <authorList>
            <consortium name="Ensembl"/>
        </authorList>
    </citation>
    <scope>IDENTIFICATION</scope>
</reference>
<dbReference type="Proteomes" id="UP000314983">
    <property type="component" value="Chromosome 6"/>
</dbReference>
<dbReference type="PANTHER" id="PTHR11461">
    <property type="entry name" value="SERINE PROTEASE INHIBITOR, SERPIN"/>
    <property type="match status" value="1"/>
</dbReference>
<dbReference type="KEGG" id="eee:113582583"/>
<dbReference type="SUPFAM" id="SSF56574">
    <property type="entry name" value="Serpins"/>
    <property type="match status" value="1"/>
</dbReference>
<dbReference type="CTD" id="560308"/>
<keyword evidence="5" id="KW-1185">Reference proteome</keyword>
<sequence>MENMKICPSLLMLLCFFRCGLANEDSTVFPDDTASASPSAHSFSPPHQVMECGALSLETQRAVGGAVAKLGLKLLENLHPGPEQPNIVLSPLSVSLALAQLSLGAMNKTEEQLLGALHANLLSDYYRTLSCLQRQLIAKAIKVASRIYLKPGIELKKDFVERSLQVFESAPTPLTSVEDVNQWVEKATNGHISKFLSSLPPSVVLMLINAVHFKGEWKSRFDPRFTAKDRFYINQQSSVKVDMMMGSKYPLSMFVDGEQGTQVARFPFQGNTSFLVVMPMTSKNLLTAAANLNISDLYKHLPSETTMLVKLPKVKLEYKQDLKEALTSMGLGALFTGPDLSGIAAGPLVVSGVQHASSVELSEEGAEASAATSVSLVRTVPIFAVNMPFIFAIVDDASQTPLFLGVVTNPNPGATDELSDDPEIASPTINSVPSDSPILGLHAPGHV</sequence>
<dbReference type="SMART" id="SM00093">
    <property type="entry name" value="SERPIN"/>
    <property type="match status" value="1"/>
</dbReference>
<comment type="similarity">
    <text evidence="1">Belongs to the serpin family.</text>
</comment>
<accession>A0A4W4GTG5</accession>
<gene>
    <name evidence="4" type="primary">serpinf2a</name>
</gene>
<dbReference type="Gene3D" id="2.30.39.10">
    <property type="entry name" value="Alpha-1-antitrypsin, domain 1"/>
    <property type="match status" value="1"/>
</dbReference>
<dbReference type="InterPro" id="IPR042178">
    <property type="entry name" value="Serpin_sf_1"/>
</dbReference>
<dbReference type="RefSeq" id="XP_026874235.2">
    <property type="nucleotide sequence ID" value="XM_027018434.2"/>
</dbReference>
<dbReference type="AlphaFoldDB" id="A0A4W4GTG5"/>
<protein>
    <recommendedName>
        <fullName evidence="3">Serpin domain-containing protein</fullName>
    </recommendedName>
</protein>
<evidence type="ECO:0000256" key="1">
    <source>
        <dbReference type="RuleBase" id="RU000411"/>
    </source>
</evidence>
<dbReference type="Ensembl" id="ENSEEET00000041364.2">
    <property type="protein sequence ID" value="ENSEEEP00000040895.2"/>
    <property type="gene ID" value="ENSEEEG00000019368.2"/>
</dbReference>
<feature type="domain" description="Serpin" evidence="3">
    <location>
        <begin position="72"/>
        <end position="410"/>
    </location>
</feature>
<dbReference type="InterPro" id="IPR036186">
    <property type="entry name" value="Serpin_sf"/>
</dbReference>
<evidence type="ECO:0000313" key="4">
    <source>
        <dbReference type="Ensembl" id="ENSEEEP00000040895.2"/>
    </source>
</evidence>
<reference evidence="4" key="3">
    <citation type="submission" date="2020-05" db="EMBL/GenBank/DDBJ databases">
        <title>Electrophorus electricus (electric eel) genome, fEleEle1, primary haplotype.</title>
        <authorList>
            <person name="Myers G."/>
            <person name="Meyer A."/>
            <person name="Fedrigo O."/>
            <person name="Formenti G."/>
            <person name="Rhie A."/>
            <person name="Tracey A."/>
            <person name="Sims Y."/>
            <person name="Jarvis E.D."/>
        </authorList>
    </citation>
    <scope>NUCLEOTIDE SEQUENCE [LARGE SCALE GENOMIC DNA]</scope>
</reference>
<dbReference type="GeneID" id="113582583"/>
<dbReference type="GO" id="GO:0005615">
    <property type="term" value="C:extracellular space"/>
    <property type="evidence" value="ECO:0007669"/>
    <property type="project" value="InterPro"/>
</dbReference>
<keyword evidence="2" id="KW-0732">Signal</keyword>
<proteinExistence type="inferred from homology"/>
<evidence type="ECO:0000313" key="5">
    <source>
        <dbReference type="Proteomes" id="UP000314983"/>
    </source>
</evidence>
<organism evidence="4 5">
    <name type="scientific">Electrophorus electricus</name>
    <name type="common">Electric eel</name>
    <name type="synonym">Gymnotus electricus</name>
    <dbReference type="NCBI Taxonomy" id="8005"/>
    <lineage>
        <taxon>Eukaryota</taxon>
        <taxon>Metazoa</taxon>
        <taxon>Chordata</taxon>
        <taxon>Craniata</taxon>
        <taxon>Vertebrata</taxon>
        <taxon>Euteleostomi</taxon>
        <taxon>Actinopterygii</taxon>
        <taxon>Neopterygii</taxon>
        <taxon>Teleostei</taxon>
        <taxon>Ostariophysi</taxon>
        <taxon>Gymnotiformes</taxon>
        <taxon>Gymnotoidei</taxon>
        <taxon>Gymnotidae</taxon>
        <taxon>Electrophorus</taxon>
    </lineage>
</organism>
<dbReference type="OMA" id="SCEMTWK"/>
<dbReference type="PANTHER" id="PTHR11461:SF20">
    <property type="entry name" value="ALPHA-2-ANTIPLASMIN"/>
    <property type="match status" value="1"/>
</dbReference>